<protein>
    <submittedName>
        <fullName evidence="1">PANL12</fullName>
    </submittedName>
</protein>
<evidence type="ECO:0000313" key="1">
    <source>
        <dbReference type="EMBL" id="ABK99457.1"/>
    </source>
</evidence>
<sequence length="90" mass="10152">MTAKSAVTKNTLVDPDDAPELTDAWFEKADLMQGSKLVRRGRPAGQTKALQTVRFDLDVLAAFKATGKGWQTRMNEALREWLKEHPMKHV</sequence>
<dbReference type="Pfam" id="PF14384">
    <property type="entry name" value="BrnA_antitoxin"/>
    <property type="match status" value="1"/>
</dbReference>
<dbReference type="STRING" id="338966.Ppro_1845"/>
<name>A1AQ37_PELPD</name>
<dbReference type="AlphaFoldDB" id="A1AQ37"/>
<dbReference type="EMBL" id="CP000482">
    <property type="protein sequence ID" value="ABK99457.1"/>
    <property type="molecule type" value="Genomic_DNA"/>
</dbReference>
<proteinExistence type="predicted"/>
<dbReference type="InterPro" id="IPR025528">
    <property type="entry name" value="BrnA_antitoxin"/>
</dbReference>
<organism evidence="1 2">
    <name type="scientific">Pelobacter propionicus (strain DSM 2379 / NBRC 103807 / OttBd1)</name>
    <dbReference type="NCBI Taxonomy" id="338966"/>
    <lineage>
        <taxon>Bacteria</taxon>
        <taxon>Pseudomonadati</taxon>
        <taxon>Thermodesulfobacteriota</taxon>
        <taxon>Desulfuromonadia</taxon>
        <taxon>Desulfuromonadales</taxon>
        <taxon>Desulfuromonadaceae</taxon>
        <taxon>Pelobacter</taxon>
    </lineage>
</organism>
<dbReference type="OrthoDB" id="9796641at2"/>
<dbReference type="HOGENOM" id="CLU_140900_0_3_7"/>
<dbReference type="eggNOG" id="COG3514">
    <property type="taxonomic scope" value="Bacteria"/>
</dbReference>
<dbReference type="RefSeq" id="WP_011735733.1">
    <property type="nucleotide sequence ID" value="NC_008609.1"/>
</dbReference>
<dbReference type="KEGG" id="ppd:Ppro_1845"/>
<dbReference type="Proteomes" id="UP000006732">
    <property type="component" value="Chromosome"/>
</dbReference>
<gene>
    <name evidence="1" type="ordered locus">Ppro_1845</name>
</gene>
<reference evidence="1 2" key="1">
    <citation type="submission" date="2006-10" db="EMBL/GenBank/DDBJ databases">
        <title>Complete sequence of chromosome of Pelobacter propionicus DSM 2379.</title>
        <authorList>
            <consortium name="US DOE Joint Genome Institute"/>
            <person name="Copeland A."/>
            <person name="Lucas S."/>
            <person name="Lapidus A."/>
            <person name="Barry K."/>
            <person name="Detter J.C."/>
            <person name="Glavina del Rio T."/>
            <person name="Hammon N."/>
            <person name="Israni S."/>
            <person name="Dalin E."/>
            <person name="Tice H."/>
            <person name="Pitluck S."/>
            <person name="Saunders E."/>
            <person name="Brettin T."/>
            <person name="Bruce D."/>
            <person name="Han C."/>
            <person name="Tapia R."/>
            <person name="Schmutz J."/>
            <person name="Larimer F."/>
            <person name="Land M."/>
            <person name="Hauser L."/>
            <person name="Kyrpides N."/>
            <person name="Kim E."/>
            <person name="Lovley D."/>
            <person name="Richardson P."/>
        </authorList>
    </citation>
    <scope>NUCLEOTIDE SEQUENCE [LARGE SCALE GENOMIC DNA]</scope>
    <source>
        <strain evidence="2">DSM 2379 / NBRC 103807 / OttBd1</strain>
    </source>
</reference>
<keyword evidence="2" id="KW-1185">Reference proteome</keyword>
<evidence type="ECO:0000313" key="2">
    <source>
        <dbReference type="Proteomes" id="UP000006732"/>
    </source>
</evidence>
<accession>A1AQ37</accession>